<evidence type="ECO:0000313" key="3">
    <source>
        <dbReference type="EMBL" id="MPM28029.1"/>
    </source>
</evidence>
<dbReference type="InterPro" id="IPR013486">
    <property type="entry name" value="SpoIID/LytB"/>
</dbReference>
<evidence type="ECO:0000256" key="1">
    <source>
        <dbReference type="SAM" id="Phobius"/>
    </source>
</evidence>
<sequence>MRRTVFRLPRICWRSGGLRAHFDGFTESVQAVQRGRNELPFEAGGKENVMKRYLGMSAVLLGLLFLLPLITVTTHVVRREAEAGTKRELKPEEPEIELLPQGETDGSYTIRVLLGDEVKTMTMGEYLQGVVRAEMPASFEQQALCAQAVAARTYTMYKMATGGNHGDTADICGDHTCCQAYLDKETAASNWGDSAKTYEAKVENAVALTDGQTILYGGQPILAVFHSSSAGSTKRAGEVWTDDLPYLQSVESPEGESVPNYYSRAEFTPAEFKKLFLAAYPEADLSGAVSGWMKDWTISEDSNVESVTVGGVSVRGTKLRTIFSLRSATFEAEVEDGKIVFFVTGYGHGVGMSQYGAQQMAKDGADWKEIITHYYTGVTVAVHTPERLS</sequence>
<dbReference type="NCBIfam" id="TIGR02669">
    <property type="entry name" value="SpoIID_LytB"/>
    <property type="match status" value="1"/>
</dbReference>
<accession>A0A644YI70</accession>
<name>A0A644YI70_9ZZZZ</name>
<dbReference type="EMBL" id="VSSQ01005143">
    <property type="protein sequence ID" value="MPM28029.1"/>
    <property type="molecule type" value="Genomic_DNA"/>
</dbReference>
<keyword evidence="1" id="KW-1133">Transmembrane helix</keyword>
<protein>
    <recommendedName>
        <fullName evidence="2">Sporulation stage II protein D amidase enhancer LytB N-terminal domain-containing protein</fullName>
    </recommendedName>
</protein>
<evidence type="ECO:0000259" key="2">
    <source>
        <dbReference type="Pfam" id="PF08486"/>
    </source>
</evidence>
<dbReference type="InterPro" id="IPR013693">
    <property type="entry name" value="SpoIID/LytB_N"/>
</dbReference>
<feature type="transmembrane region" description="Helical" evidence="1">
    <location>
        <begin position="53"/>
        <end position="77"/>
    </location>
</feature>
<dbReference type="AlphaFoldDB" id="A0A644YI70"/>
<keyword evidence="1" id="KW-0472">Membrane</keyword>
<comment type="caution">
    <text evidence="3">The sequence shown here is derived from an EMBL/GenBank/DDBJ whole genome shotgun (WGS) entry which is preliminary data.</text>
</comment>
<dbReference type="InterPro" id="IPR014225">
    <property type="entry name" value="Spore_II_D_firmicutes"/>
</dbReference>
<gene>
    <name evidence="3" type="ORF">SDC9_74546</name>
</gene>
<proteinExistence type="predicted"/>
<dbReference type="GO" id="GO:0030435">
    <property type="term" value="P:sporulation resulting in formation of a cellular spore"/>
    <property type="evidence" value="ECO:0007669"/>
    <property type="project" value="InterPro"/>
</dbReference>
<dbReference type="Pfam" id="PF08486">
    <property type="entry name" value="SpoIID"/>
    <property type="match status" value="1"/>
</dbReference>
<organism evidence="3">
    <name type="scientific">bioreactor metagenome</name>
    <dbReference type="NCBI Taxonomy" id="1076179"/>
    <lineage>
        <taxon>unclassified sequences</taxon>
        <taxon>metagenomes</taxon>
        <taxon>ecological metagenomes</taxon>
    </lineage>
</organism>
<keyword evidence="1" id="KW-0812">Transmembrane</keyword>
<reference evidence="3" key="1">
    <citation type="submission" date="2019-08" db="EMBL/GenBank/DDBJ databases">
        <authorList>
            <person name="Kucharzyk K."/>
            <person name="Murdoch R.W."/>
            <person name="Higgins S."/>
            <person name="Loffler F."/>
        </authorList>
    </citation>
    <scope>NUCLEOTIDE SEQUENCE</scope>
</reference>
<feature type="domain" description="Sporulation stage II protein D amidase enhancer LytB N-terminal" evidence="2">
    <location>
        <begin position="117"/>
        <end position="216"/>
    </location>
</feature>
<dbReference type="NCBIfam" id="TIGR02870">
    <property type="entry name" value="spore_II_D"/>
    <property type="match status" value="1"/>
</dbReference>